<dbReference type="Proteomes" id="UP000000305">
    <property type="component" value="Unassembled WGS sequence"/>
</dbReference>
<dbReference type="STRING" id="6669.E9I2X8"/>
<reference evidence="1 2" key="1">
    <citation type="journal article" date="2011" name="Science">
        <title>The ecoresponsive genome of Daphnia pulex.</title>
        <authorList>
            <person name="Colbourne J.K."/>
            <person name="Pfrender M.E."/>
            <person name="Gilbert D."/>
            <person name="Thomas W.K."/>
            <person name="Tucker A."/>
            <person name="Oakley T.H."/>
            <person name="Tokishita S."/>
            <person name="Aerts A."/>
            <person name="Arnold G.J."/>
            <person name="Basu M.K."/>
            <person name="Bauer D.J."/>
            <person name="Caceres C.E."/>
            <person name="Carmel L."/>
            <person name="Casola C."/>
            <person name="Choi J.H."/>
            <person name="Detter J.C."/>
            <person name="Dong Q."/>
            <person name="Dusheyko S."/>
            <person name="Eads B.D."/>
            <person name="Frohlich T."/>
            <person name="Geiler-Samerotte K.A."/>
            <person name="Gerlach D."/>
            <person name="Hatcher P."/>
            <person name="Jogdeo S."/>
            <person name="Krijgsveld J."/>
            <person name="Kriventseva E.V."/>
            <person name="Kultz D."/>
            <person name="Laforsch C."/>
            <person name="Lindquist E."/>
            <person name="Lopez J."/>
            <person name="Manak J.R."/>
            <person name="Muller J."/>
            <person name="Pangilinan J."/>
            <person name="Patwardhan R.P."/>
            <person name="Pitluck S."/>
            <person name="Pritham E.J."/>
            <person name="Rechtsteiner A."/>
            <person name="Rho M."/>
            <person name="Rogozin I.B."/>
            <person name="Sakarya O."/>
            <person name="Salamov A."/>
            <person name="Schaack S."/>
            <person name="Shapiro H."/>
            <person name="Shiga Y."/>
            <person name="Skalitzky C."/>
            <person name="Smith Z."/>
            <person name="Souvorov A."/>
            <person name="Sung W."/>
            <person name="Tang Z."/>
            <person name="Tsuchiya D."/>
            <person name="Tu H."/>
            <person name="Vos H."/>
            <person name="Wang M."/>
            <person name="Wolf Y.I."/>
            <person name="Yamagata H."/>
            <person name="Yamada T."/>
            <person name="Ye Y."/>
            <person name="Shaw J.R."/>
            <person name="Andrews J."/>
            <person name="Crease T.J."/>
            <person name="Tang H."/>
            <person name="Lucas S.M."/>
            <person name="Robertson H.M."/>
            <person name="Bork P."/>
            <person name="Koonin E.V."/>
            <person name="Zdobnov E.M."/>
            <person name="Grigoriev I.V."/>
            <person name="Lynch M."/>
            <person name="Boore J.L."/>
        </authorList>
    </citation>
    <scope>NUCLEOTIDE SEQUENCE [LARGE SCALE GENOMIC DNA]</scope>
</reference>
<accession>E9I2X8</accession>
<dbReference type="KEGG" id="dpx:DAPPUDRAFT_338568"/>
<evidence type="ECO:0000313" key="2">
    <source>
        <dbReference type="Proteomes" id="UP000000305"/>
    </source>
</evidence>
<dbReference type="HOGENOM" id="CLU_1268039_0_0_1"/>
<dbReference type="InParanoid" id="E9I2X8"/>
<dbReference type="EMBL" id="GL734281">
    <property type="protein sequence ID" value="EFX61652.1"/>
    <property type="molecule type" value="Genomic_DNA"/>
</dbReference>
<gene>
    <name evidence="1" type="ORF">DAPPUDRAFT_338568</name>
</gene>
<proteinExistence type="predicted"/>
<dbReference type="PANTHER" id="PTHR47160">
    <property type="entry name" value="PUTATIVE-RELATED"/>
    <property type="match status" value="1"/>
</dbReference>
<protein>
    <recommendedName>
        <fullName evidence="3">MULE transposase domain-containing protein</fullName>
    </recommendedName>
</protein>
<evidence type="ECO:0008006" key="3">
    <source>
        <dbReference type="Google" id="ProtNLM"/>
    </source>
</evidence>
<sequence length="259" mass="29513">MSGKRKKDYCAVSLSILNLLKLDGNLPEVQEFMLDFEKAAWQACRTIFPAVKPVGCSFHLTQSFYRNIKKIGLAPQYRKDKETRKICRQILSLHLLPAEKIVKQFQNIKDGASGLMLKFCCYVEENYIKSTVWTPSNWSMHGQHIRTNNHVEGTHNKLKAVVGPASTNIVKFLILMKEEADKIAMTAKLLSQKQVLKKLNKNAATMQYQLSTLWDAHNRAIDPISSKKLLEELGMLTKIHSKAQLLELKELQAQDVESD</sequence>
<dbReference type="AlphaFoldDB" id="E9I2X8"/>
<evidence type="ECO:0000313" key="1">
    <source>
        <dbReference type="EMBL" id="EFX61652.1"/>
    </source>
</evidence>
<dbReference type="OrthoDB" id="6358008at2759"/>
<keyword evidence="2" id="KW-1185">Reference proteome</keyword>
<dbReference type="PhylomeDB" id="E9I2X8"/>
<name>E9I2X8_DAPPU</name>
<dbReference type="OMA" id="TTWINGR"/>
<dbReference type="PANTHER" id="PTHR47160:SF8">
    <property type="entry name" value="MULE TRANSPOSASE DOMAIN-CONTAINING PROTEIN"/>
    <property type="match status" value="1"/>
</dbReference>
<organism evidence="1 2">
    <name type="scientific">Daphnia pulex</name>
    <name type="common">Water flea</name>
    <dbReference type="NCBI Taxonomy" id="6669"/>
    <lineage>
        <taxon>Eukaryota</taxon>
        <taxon>Metazoa</taxon>
        <taxon>Ecdysozoa</taxon>
        <taxon>Arthropoda</taxon>
        <taxon>Crustacea</taxon>
        <taxon>Branchiopoda</taxon>
        <taxon>Diplostraca</taxon>
        <taxon>Cladocera</taxon>
        <taxon>Anomopoda</taxon>
        <taxon>Daphniidae</taxon>
        <taxon>Daphnia</taxon>
    </lineage>
</organism>